<dbReference type="EMBL" id="EF101928">
    <property type="protein sequence ID" value="ABT16454.1"/>
    <property type="molecule type" value="Genomic_DNA"/>
</dbReference>
<organism evidence="1 2">
    <name type="scientific">Chlorovirus heliozoae</name>
    <dbReference type="NCBI Taxonomy" id="322019"/>
    <lineage>
        <taxon>Viruses</taxon>
        <taxon>Varidnaviria</taxon>
        <taxon>Bamfordvirae</taxon>
        <taxon>Nucleocytoviricota</taxon>
        <taxon>Megaviricetes</taxon>
        <taxon>Algavirales</taxon>
        <taxon>Phycodnaviridae</taxon>
        <taxon>Chlorovirus</taxon>
    </lineage>
</organism>
<proteinExistence type="predicted"/>
<gene>
    <name evidence="1" type="primary">z320L</name>
    <name evidence="1" type="ORF">ATCV1_z320L</name>
</gene>
<dbReference type="KEGG" id="vg:5470763"/>
<name>A7K8T0_9PHYC</name>
<dbReference type="GeneID" id="5470763"/>
<evidence type="ECO:0000313" key="1">
    <source>
        <dbReference type="EMBL" id="ABT16454.1"/>
    </source>
</evidence>
<dbReference type="RefSeq" id="YP_001426801.1">
    <property type="nucleotide sequence ID" value="NC_008724.1"/>
</dbReference>
<protein>
    <submittedName>
        <fullName evidence="1">Uncharacterized protein z320L</fullName>
    </submittedName>
</protein>
<keyword evidence="2" id="KW-1185">Reference proteome</keyword>
<reference evidence="1 2" key="1">
    <citation type="submission" date="2006-09" db="EMBL/GenBank/DDBJ databases">
        <title>Sequence and annotation of the 288-kb ATCV-1 virus that infects an endosymbiotic Chlorella strain of the heliozoon Acanthocystis turfacea.</title>
        <authorList>
            <person name="Fitzgerald L.A."/>
            <person name="Graves M.V."/>
            <person name="Li X."/>
            <person name="Pfitzner A.J.P."/>
            <person name="Hartigan J."/>
            <person name="Van Etten J.L."/>
        </authorList>
    </citation>
    <scope>NUCLEOTIDE SEQUENCE [LARGE SCALE GENOMIC DNA]</scope>
    <source>
        <strain evidence="1 2">ATCV-1</strain>
    </source>
</reference>
<accession>A7K8T0</accession>
<evidence type="ECO:0000313" key="2">
    <source>
        <dbReference type="Proteomes" id="UP000202420"/>
    </source>
</evidence>
<sequence length="106" mass="12247">MCNLREEIISARVRVHELLWRRAHKGTWGTFRNSDDLLGRCHRGWRHALLHLRTAAGDWEARRLVDDVLELCDCGSVGLYIRHWRGIRRGGACDKVHRTKGLSGAH</sequence>
<dbReference type="Proteomes" id="UP000202420">
    <property type="component" value="Segment"/>
</dbReference>